<dbReference type="RefSeq" id="WP_106353964.1">
    <property type="nucleotide sequence ID" value="NZ_PVTP01000001.1"/>
</dbReference>
<keyword evidence="1" id="KW-0732">Signal</keyword>
<reference evidence="2 3" key="1">
    <citation type="submission" date="2018-03" db="EMBL/GenBank/DDBJ databases">
        <title>Genomic Encyclopedia of Archaeal and Bacterial Type Strains, Phase II (KMG-II): from individual species to whole genera.</title>
        <authorList>
            <person name="Goeker M."/>
        </authorList>
    </citation>
    <scope>NUCLEOTIDE SEQUENCE [LARGE SCALE GENOMIC DNA]</scope>
    <source>
        <strain evidence="2 3">DSM 101533</strain>
    </source>
</reference>
<dbReference type="EMBL" id="PVTP01000001">
    <property type="protein sequence ID" value="PRY80420.1"/>
    <property type="molecule type" value="Genomic_DNA"/>
</dbReference>
<keyword evidence="3" id="KW-1185">Reference proteome</keyword>
<evidence type="ECO:0000256" key="1">
    <source>
        <dbReference type="SAM" id="SignalP"/>
    </source>
</evidence>
<proteinExistence type="predicted"/>
<sequence>MLGKYLFAAVFMACLIPTMSIAQCRIAVAGTNCVAVPASTAPRPSPVEVGSYLERGEHSVLMNARYYGLPPVSNGWVYIRVEKDVFRVDFGSYEVLERVTYMTNNHWR</sequence>
<dbReference type="Proteomes" id="UP000238007">
    <property type="component" value="Unassembled WGS sequence"/>
</dbReference>
<gene>
    <name evidence="2" type="ORF">CLV80_101272</name>
</gene>
<feature type="signal peptide" evidence="1">
    <location>
        <begin position="1"/>
        <end position="22"/>
    </location>
</feature>
<comment type="caution">
    <text evidence="2">The sequence shown here is derived from an EMBL/GenBank/DDBJ whole genome shotgun (WGS) entry which is preliminary data.</text>
</comment>
<evidence type="ECO:0008006" key="4">
    <source>
        <dbReference type="Google" id="ProtNLM"/>
    </source>
</evidence>
<name>A0A2T0W4P0_9RHOB</name>
<accession>A0A2T0W4P0</accession>
<feature type="chain" id="PRO_5015635686" description="Nickel/cobalt transporter regulator" evidence="1">
    <location>
        <begin position="23"/>
        <end position="108"/>
    </location>
</feature>
<protein>
    <recommendedName>
        <fullName evidence="4">Nickel/cobalt transporter regulator</fullName>
    </recommendedName>
</protein>
<dbReference type="OrthoDB" id="7652095at2"/>
<organism evidence="2 3">
    <name type="scientific">Yoonia maritima</name>
    <dbReference type="NCBI Taxonomy" id="1435347"/>
    <lineage>
        <taxon>Bacteria</taxon>
        <taxon>Pseudomonadati</taxon>
        <taxon>Pseudomonadota</taxon>
        <taxon>Alphaproteobacteria</taxon>
        <taxon>Rhodobacterales</taxon>
        <taxon>Paracoccaceae</taxon>
        <taxon>Yoonia</taxon>
    </lineage>
</organism>
<evidence type="ECO:0000313" key="3">
    <source>
        <dbReference type="Proteomes" id="UP000238007"/>
    </source>
</evidence>
<evidence type="ECO:0000313" key="2">
    <source>
        <dbReference type="EMBL" id="PRY80420.1"/>
    </source>
</evidence>
<dbReference type="AlphaFoldDB" id="A0A2T0W4P0"/>